<accession>A0A6A5KPX6</accession>
<organism evidence="1 2">
    <name type="scientific">Decorospora gaudefroyi</name>
    <dbReference type="NCBI Taxonomy" id="184978"/>
    <lineage>
        <taxon>Eukaryota</taxon>
        <taxon>Fungi</taxon>
        <taxon>Dikarya</taxon>
        <taxon>Ascomycota</taxon>
        <taxon>Pezizomycotina</taxon>
        <taxon>Dothideomycetes</taxon>
        <taxon>Pleosporomycetidae</taxon>
        <taxon>Pleosporales</taxon>
        <taxon>Pleosporineae</taxon>
        <taxon>Pleosporaceae</taxon>
        <taxon>Decorospora</taxon>
    </lineage>
</organism>
<name>A0A6A5KPX6_9PLEO</name>
<dbReference type="OrthoDB" id="5412283at2759"/>
<proteinExistence type="predicted"/>
<dbReference type="EMBL" id="ML975283">
    <property type="protein sequence ID" value="KAF1835673.1"/>
    <property type="molecule type" value="Genomic_DNA"/>
</dbReference>
<evidence type="ECO:0000313" key="2">
    <source>
        <dbReference type="Proteomes" id="UP000800040"/>
    </source>
</evidence>
<evidence type="ECO:0000313" key="1">
    <source>
        <dbReference type="EMBL" id="KAF1835673.1"/>
    </source>
</evidence>
<protein>
    <submittedName>
        <fullName evidence="1">Uncharacterized protein</fullName>
    </submittedName>
</protein>
<sequence>MTDATRSAIIKEKPIAHGLHAFRDSAQSLSQGLDASTSTGVLGRIDDESLQDHALDLLSALQILPASRSLPSGTGGKNLFSDLSRLNLAVNSGDFDVRRIILPGVRYRNIHPACRCRCPCPAAAALPAHGLPLKQPGVSCRTLHLAR</sequence>
<keyword evidence="2" id="KW-1185">Reference proteome</keyword>
<gene>
    <name evidence="1" type="ORF">BDW02DRAFT_567708</name>
</gene>
<dbReference type="AlphaFoldDB" id="A0A6A5KPX6"/>
<reference evidence="1" key="1">
    <citation type="submission" date="2020-01" db="EMBL/GenBank/DDBJ databases">
        <authorList>
            <consortium name="DOE Joint Genome Institute"/>
            <person name="Haridas S."/>
            <person name="Albert R."/>
            <person name="Binder M."/>
            <person name="Bloem J."/>
            <person name="Labutti K."/>
            <person name="Salamov A."/>
            <person name="Andreopoulos B."/>
            <person name="Baker S.E."/>
            <person name="Barry K."/>
            <person name="Bills G."/>
            <person name="Bluhm B.H."/>
            <person name="Cannon C."/>
            <person name="Castanera R."/>
            <person name="Culley D.E."/>
            <person name="Daum C."/>
            <person name="Ezra D."/>
            <person name="Gonzalez J.B."/>
            <person name="Henrissat B."/>
            <person name="Kuo A."/>
            <person name="Liang C."/>
            <person name="Lipzen A."/>
            <person name="Lutzoni F."/>
            <person name="Magnuson J."/>
            <person name="Mondo S."/>
            <person name="Nolan M."/>
            <person name="Ohm R."/>
            <person name="Pangilinan J."/>
            <person name="Park H.-J."/>
            <person name="Ramirez L."/>
            <person name="Alfaro M."/>
            <person name="Sun H."/>
            <person name="Tritt A."/>
            <person name="Yoshinaga Y."/>
            <person name="Zwiers L.-H."/>
            <person name="Turgeon B.G."/>
            <person name="Goodwin S.B."/>
            <person name="Spatafora J.W."/>
            <person name="Crous P.W."/>
            <person name="Grigoriev I.V."/>
        </authorList>
    </citation>
    <scope>NUCLEOTIDE SEQUENCE</scope>
    <source>
        <strain evidence="1">P77</strain>
    </source>
</reference>
<dbReference type="Proteomes" id="UP000800040">
    <property type="component" value="Unassembled WGS sequence"/>
</dbReference>